<dbReference type="Proteomes" id="UP001597012">
    <property type="component" value="Unassembled WGS sequence"/>
</dbReference>
<keyword evidence="2" id="KW-1185">Reference proteome</keyword>
<sequence length="192" mass="22249">MIKKWLDVTNIVPQYAQINIDERSNTLKKRAVQRRKRNFVTIQRILVIRESTSSLSFLDTQIQKPTLMMKKLLSLMAILAIIFSSNCSRIEQNDDPIIGIWIEATSSSETSTAKSTTRKEWIFNDVFLGRYHEIQQGQIILQTDFKWSQVDGIYTVEYRGLENKPNDIVTIKTTEDGTLLQQTDGRMFAVRE</sequence>
<dbReference type="EMBL" id="JBHTHY010000003">
    <property type="protein sequence ID" value="MFD0796797.1"/>
    <property type="molecule type" value="Genomic_DNA"/>
</dbReference>
<reference evidence="2" key="1">
    <citation type="journal article" date="2019" name="Int. J. Syst. Evol. Microbiol.">
        <title>The Global Catalogue of Microorganisms (GCM) 10K type strain sequencing project: providing services to taxonomists for standard genome sequencing and annotation.</title>
        <authorList>
            <consortium name="The Broad Institute Genomics Platform"/>
            <consortium name="The Broad Institute Genome Sequencing Center for Infectious Disease"/>
            <person name="Wu L."/>
            <person name="Ma J."/>
        </authorList>
    </citation>
    <scope>NUCLEOTIDE SEQUENCE [LARGE SCALE GENOMIC DNA]</scope>
    <source>
        <strain evidence="2">CCUG 61948</strain>
    </source>
</reference>
<accession>A0ABW3B0Z8</accession>
<gene>
    <name evidence="1" type="ORF">ACFQZJ_04945</name>
</gene>
<name>A0ABW3B0Z8_9FLAO</name>
<organism evidence="1 2">
    <name type="scientific">Maribacter chungangensis</name>
    <dbReference type="NCBI Taxonomy" id="1069117"/>
    <lineage>
        <taxon>Bacteria</taxon>
        <taxon>Pseudomonadati</taxon>
        <taxon>Bacteroidota</taxon>
        <taxon>Flavobacteriia</taxon>
        <taxon>Flavobacteriales</taxon>
        <taxon>Flavobacteriaceae</taxon>
        <taxon>Maribacter</taxon>
    </lineage>
</organism>
<dbReference type="RefSeq" id="WP_379932718.1">
    <property type="nucleotide sequence ID" value="NZ_JBHTHY010000003.1"/>
</dbReference>
<evidence type="ECO:0000313" key="1">
    <source>
        <dbReference type="EMBL" id="MFD0796797.1"/>
    </source>
</evidence>
<protein>
    <recommendedName>
        <fullName evidence="3">Lipocalin-like domain-containing protein</fullName>
    </recommendedName>
</protein>
<evidence type="ECO:0000313" key="2">
    <source>
        <dbReference type="Proteomes" id="UP001597012"/>
    </source>
</evidence>
<proteinExistence type="predicted"/>
<evidence type="ECO:0008006" key="3">
    <source>
        <dbReference type="Google" id="ProtNLM"/>
    </source>
</evidence>
<comment type="caution">
    <text evidence="1">The sequence shown here is derived from an EMBL/GenBank/DDBJ whole genome shotgun (WGS) entry which is preliminary data.</text>
</comment>